<dbReference type="PROSITE" id="PS50192">
    <property type="entry name" value="T_SNARE"/>
    <property type="match status" value="1"/>
</dbReference>
<proteinExistence type="inferred from homology"/>
<comment type="caution">
    <text evidence="4">The sequence shown here is derived from an EMBL/GenBank/DDBJ whole genome shotgun (WGS) entry which is preliminary data.</text>
</comment>
<dbReference type="InterPro" id="IPR021244">
    <property type="entry name" value="DUF2802"/>
</dbReference>
<organism evidence="4 5">
    <name type="scientific">Opacimonas viscosa</name>
    <dbReference type="NCBI Taxonomy" id="2961944"/>
    <lineage>
        <taxon>Bacteria</taxon>
        <taxon>Pseudomonadati</taxon>
        <taxon>Pseudomonadota</taxon>
        <taxon>Gammaproteobacteria</taxon>
        <taxon>Alteromonadales</taxon>
        <taxon>Alteromonadaceae</taxon>
        <taxon>Opacimonas</taxon>
    </lineage>
</organism>
<comment type="similarity">
    <text evidence="1">Belongs to the methyl-accepting chemotaxis (MCP) protein family.</text>
</comment>
<keyword evidence="2" id="KW-0812">Transmembrane</keyword>
<dbReference type="EMBL" id="JANATA010000002">
    <property type="protein sequence ID" value="MCP3427848.1"/>
    <property type="molecule type" value="Genomic_DNA"/>
</dbReference>
<feature type="transmembrane region" description="Helical" evidence="2">
    <location>
        <begin position="6"/>
        <end position="26"/>
    </location>
</feature>
<evidence type="ECO:0000256" key="1">
    <source>
        <dbReference type="ARBA" id="ARBA00029447"/>
    </source>
</evidence>
<dbReference type="InterPro" id="IPR000727">
    <property type="entry name" value="T_SNARE_dom"/>
</dbReference>
<dbReference type="AlphaFoldDB" id="A0AA41X0S1"/>
<name>A0AA41X0S1_9ALTE</name>
<dbReference type="RefSeq" id="WP_254098600.1">
    <property type="nucleotide sequence ID" value="NZ_JANATA010000002.1"/>
</dbReference>
<keyword evidence="5" id="KW-1185">Reference proteome</keyword>
<feature type="domain" description="T-SNARE coiled-coil homology" evidence="3">
    <location>
        <begin position="37"/>
        <end position="99"/>
    </location>
</feature>
<gene>
    <name evidence="4" type="ORF">NLF92_02690</name>
</gene>
<dbReference type="Pfam" id="PF10975">
    <property type="entry name" value="DUF2802"/>
    <property type="match status" value="1"/>
</dbReference>
<accession>A0AA41X0S1</accession>
<evidence type="ECO:0000313" key="4">
    <source>
        <dbReference type="EMBL" id="MCP3427848.1"/>
    </source>
</evidence>
<reference evidence="4" key="1">
    <citation type="submission" date="2022-07" db="EMBL/GenBank/DDBJ databases">
        <title>Characterization of the Novel Bacterium Alteromonas immobilis LMIT006 and Alteromonas gregis LMIT007.</title>
        <authorList>
            <person name="Lin X."/>
        </authorList>
    </citation>
    <scope>NUCLEOTIDE SEQUENCE</scope>
    <source>
        <strain evidence="4">LMIT007</strain>
    </source>
</reference>
<protein>
    <submittedName>
        <fullName evidence="4">DUF2802 domain-containing protein</fullName>
    </submittedName>
</protein>
<keyword evidence="2" id="KW-0472">Membrane</keyword>
<dbReference type="Proteomes" id="UP001165413">
    <property type="component" value="Unassembled WGS sequence"/>
</dbReference>
<keyword evidence="2" id="KW-1133">Transmembrane helix</keyword>
<evidence type="ECO:0000256" key="2">
    <source>
        <dbReference type="SAM" id="Phobius"/>
    </source>
</evidence>
<evidence type="ECO:0000259" key="3">
    <source>
        <dbReference type="PROSITE" id="PS50192"/>
    </source>
</evidence>
<evidence type="ECO:0000313" key="5">
    <source>
        <dbReference type="Proteomes" id="UP001165413"/>
    </source>
</evidence>
<sequence length="150" mass="16379">MSVLEIGLLVVFGIAFLGLLYAYMCAKKVSQHEMLIQKLLSEQKANLASISALQQKMGHLHTELGQKVQVQGESLSHFETKIDAAVFALQNEQQILSQKVAALGEQDPQIKLYAKAAKLIAEGADIEEIITACDLPRAELEILQSMQGSS</sequence>